<sequence length="253" mass="28073">MKIVSFVSTKGGVGKSSSTILIANYLAAVGKSVLVIDTDYSNSTTLHYLESKAGLRGKGFSQAVKTGRLTDNIVSTQNENIELIPSNSDIEHLVLKDDLVLSRLVEMEHKELSLYDYILLDTSQGFNSTINNAIYASDLILTPVLLCQFDMISCLTLQSKIVEAEKMSSWGLFFNGVNQYAQNKNSSHYQYISLYKKTFTQCLNIYLPKTSAVTNRIDRDQKITRKTSEKIFDGVASLVEIITGEPVSEPVAF</sequence>
<protein>
    <submittedName>
        <fullName evidence="2">ParA family protein</fullName>
    </submittedName>
</protein>
<dbReference type="Pfam" id="PF13614">
    <property type="entry name" value="AAA_31"/>
    <property type="match status" value="1"/>
</dbReference>
<gene>
    <name evidence="2" type="ORF">K7J14_02375</name>
</gene>
<dbReference type="Proteomes" id="UP001198163">
    <property type="component" value="Unassembled WGS sequence"/>
</dbReference>
<dbReference type="InterPro" id="IPR027417">
    <property type="entry name" value="P-loop_NTPase"/>
</dbReference>
<proteinExistence type="predicted"/>
<name>A0AAE3EH46_9SPIR</name>
<evidence type="ECO:0000313" key="3">
    <source>
        <dbReference type="Proteomes" id="UP001198163"/>
    </source>
</evidence>
<dbReference type="AlphaFoldDB" id="A0AAE3EH46"/>
<evidence type="ECO:0000259" key="1">
    <source>
        <dbReference type="Pfam" id="PF13614"/>
    </source>
</evidence>
<evidence type="ECO:0000313" key="2">
    <source>
        <dbReference type="EMBL" id="MCD1653543.1"/>
    </source>
</evidence>
<comment type="caution">
    <text evidence="2">The sequence shown here is derived from an EMBL/GenBank/DDBJ whole genome shotgun (WGS) entry which is preliminary data.</text>
</comment>
<dbReference type="Gene3D" id="3.40.50.300">
    <property type="entry name" value="P-loop containing nucleotide triphosphate hydrolases"/>
    <property type="match status" value="1"/>
</dbReference>
<accession>A0AAE3EH46</accession>
<dbReference type="SUPFAM" id="SSF52540">
    <property type="entry name" value="P-loop containing nucleoside triphosphate hydrolases"/>
    <property type="match status" value="1"/>
</dbReference>
<keyword evidence="3" id="KW-1185">Reference proteome</keyword>
<feature type="domain" description="AAA" evidence="1">
    <location>
        <begin position="1"/>
        <end position="152"/>
    </location>
</feature>
<dbReference type="RefSeq" id="WP_230752626.1">
    <property type="nucleotide sequence ID" value="NZ_JAINWA010000001.1"/>
</dbReference>
<dbReference type="PANTHER" id="PTHR13696">
    <property type="entry name" value="P-LOOP CONTAINING NUCLEOSIDE TRIPHOSPHATE HYDROLASE"/>
    <property type="match status" value="1"/>
</dbReference>
<dbReference type="InterPro" id="IPR050678">
    <property type="entry name" value="DNA_Partitioning_ATPase"/>
</dbReference>
<dbReference type="CDD" id="cd02042">
    <property type="entry name" value="ParAB_family"/>
    <property type="match status" value="1"/>
</dbReference>
<dbReference type="EMBL" id="JAINWA010000001">
    <property type="protein sequence ID" value="MCD1653543.1"/>
    <property type="molecule type" value="Genomic_DNA"/>
</dbReference>
<organism evidence="2 3">
    <name type="scientific">Teretinema zuelzerae</name>
    <dbReference type="NCBI Taxonomy" id="156"/>
    <lineage>
        <taxon>Bacteria</taxon>
        <taxon>Pseudomonadati</taxon>
        <taxon>Spirochaetota</taxon>
        <taxon>Spirochaetia</taxon>
        <taxon>Spirochaetales</taxon>
        <taxon>Treponemataceae</taxon>
        <taxon>Teretinema</taxon>
    </lineage>
</organism>
<reference evidence="2" key="1">
    <citation type="submission" date="2021-08" db="EMBL/GenBank/DDBJ databases">
        <title>Comparative analyses of Brucepasteria parasyntrophica and Teretinema zuelzerae.</title>
        <authorList>
            <person name="Song Y."/>
            <person name="Brune A."/>
        </authorList>
    </citation>
    <scope>NUCLEOTIDE SEQUENCE</scope>
    <source>
        <strain evidence="2">DSM 1903</strain>
    </source>
</reference>
<dbReference type="PANTHER" id="PTHR13696:SF99">
    <property type="entry name" value="COBYRINIC ACID AC-DIAMIDE SYNTHASE"/>
    <property type="match status" value="1"/>
</dbReference>
<dbReference type="InterPro" id="IPR025669">
    <property type="entry name" value="AAA_dom"/>
</dbReference>